<accession>A0ACC2JWD6</accession>
<keyword evidence="2" id="KW-1185">Reference proteome</keyword>
<organism evidence="1 2">
    <name type="scientific">Lasiodiplodia mahajangana</name>
    <dbReference type="NCBI Taxonomy" id="1108764"/>
    <lineage>
        <taxon>Eukaryota</taxon>
        <taxon>Fungi</taxon>
        <taxon>Dikarya</taxon>
        <taxon>Ascomycota</taxon>
        <taxon>Pezizomycotina</taxon>
        <taxon>Dothideomycetes</taxon>
        <taxon>Dothideomycetes incertae sedis</taxon>
        <taxon>Botryosphaeriales</taxon>
        <taxon>Botryosphaeriaceae</taxon>
        <taxon>Lasiodiplodia</taxon>
    </lineage>
</organism>
<dbReference type="EMBL" id="JAPUUL010000230">
    <property type="protein sequence ID" value="KAJ8131775.1"/>
    <property type="molecule type" value="Genomic_DNA"/>
</dbReference>
<sequence>MTQGRQEAEALGSSLGLDAAIQAEENTKTTTADLCSQRQGGSPPSSQSTQHKLGLDINRPWGWSGSSYDDYDVITVHGLRDDYKTAWTDKGGVWWVKNHLFKNMYIREIDYSYEVDERSTIYQRNGIRLLAERLIEEYAKARRQLKETEINRPVIWICHDIGGIIVKEALSIALNNFSKYGEIAILTSAIIFLGTPHRFRSRSHILSQLVRMMLFPGPEITDELWTKVTHLAHQIESVNQHFLGTKIFDRATIFNIFTQMRPDSLKQRSLGDNAGNISELGIADEQANSITPFPRYTHTIGHSFEAAGRNQLYIQNHIDIVRGQLLDDKWFDLVSSNFNVSGSLIEVDYRILQFQAQILSLAPPTRTIDAYYDPMRPEPAVIAWIKTQAPYIPFSRPSSGATLIHLHGDGNPSVVISELSRLFYVNYDASAVHSPLVNKPHKTVIYFEFDQWDSRYNTVSAMLTYLINSLIWRFWDDYVTTITEELAFLNNTCSWSLEDLYRLYSLLGPFNPAAQELTFFIGCFDQCPKDQRQWFLERVMEERSYRDSGYRIILSTSGPDDLVVESFPDNARINLAHCPAFGTPGNRLPGKAEGALESFFALHPNANRFKQQVESLLIQRHSRDAPYLGTIILTWLGNYHQDKQDSEIANKIAALTPVTSEHIVQVFFFSMHPQIQPRAARVFNWIKHASEPWSEESLVDALTVYEVGGDNFSSVSKSIKTTLADIIIGFGGIIIIENRDIKFSHPSFYDLPEIGVEGTAEEWASRVHSAIAETCLRYFQLDTVQMNLKDFCLENLEGGPWDTPLTAAVISHRRTNLAEYAVRFWPQHYKTSGQFKPRKLVQELFQSKKSRAAWEVPFWLFSNTFTRARRTYISTLPVFAMLGLTDLVEEKVRDEKHQPSFQKNCWFAITEAARMGNEEMVRRLLELVTVDEEELETAIFWAVATSNSTIVSLLVERIPDPETFQWPDGILLRAATAGLDDPLAMMLRSGYDINKISNYWKAPLVVIAARWNRVSTMNMLLDSQPRLDLALKDGYGDDAISAATKLGNPHMITLLLRHAASIDTTNKQGLGLVQIAVNWCNYKATSIFIEAGADFKSSKTNEDAALSSRPPLVIASGRGSLECVRILLDNGADPNIECAAGSALYRAVATNHEDIARLLLEHNPGLDMKVTPVGQETLLMRAVSTGNTKLVLLLISHGATIDFVDPNGGTGGTPLTRASREGNLEMVKLLLDNGANINYSGGGPHTPLTASLGRAPKCEVTEFLLEQEAIDVMWTANQDGWGALHAAAGVPHILRRILQKGAPINGQSKFGTVLHIASKCGYPKSIQALLKHDPKLDVDCCVSRADFDDAAEAGYTPLQLACIHSNPHCLNVLLGAGANPKFKNKDGDDAVDILLRIQSDSEDAYQCLKLLLSHPQNTPVGQVNRKGQTRLHSIREKTPLSIVQLLVEAGTPLDAWDRDGYTPLTIAISKGNENAARYLVEQGANINVYSPGFDTIIHLAVAKGFPNLVKLLANVGADGNIANLEKGEPLLYTALGIMDNSKLKEMVLYLVDEAKVSIERPGGMLGYAIIRAADMTRTNYKTGTEILKFLIRHNAQLNVADRYGRRAVHFACTSQHDDGIKALLDAGADINVKDKFGRMPIHFAASTPHDDCINFLLDRYKDTDMVNAVDYDSWTPLLWAARSGSDNTVAQLVAHGADVQVRGHEGWSALKLMNFVGRDTGIRGYLEPRGRSSVNQDNEREEWDDSSHQIQVGHVKGVRCQSCLVCYGHGPDVYGSDHNFKEVGESFSSDYELELDELESEEDT</sequence>
<proteinExistence type="predicted"/>
<gene>
    <name evidence="1" type="ORF">O1611_g1848</name>
</gene>
<evidence type="ECO:0000313" key="1">
    <source>
        <dbReference type="EMBL" id="KAJ8131775.1"/>
    </source>
</evidence>
<comment type="caution">
    <text evidence="1">The sequence shown here is derived from an EMBL/GenBank/DDBJ whole genome shotgun (WGS) entry which is preliminary data.</text>
</comment>
<reference evidence="1" key="1">
    <citation type="submission" date="2022-12" db="EMBL/GenBank/DDBJ databases">
        <title>Genome Sequence of Lasiodiplodia mahajangana.</title>
        <authorList>
            <person name="Buettner E."/>
        </authorList>
    </citation>
    <scope>NUCLEOTIDE SEQUENCE</scope>
    <source>
        <strain evidence="1">VT137</strain>
    </source>
</reference>
<protein>
    <submittedName>
        <fullName evidence="1">Uncharacterized protein</fullName>
    </submittedName>
</protein>
<dbReference type="Proteomes" id="UP001153332">
    <property type="component" value="Unassembled WGS sequence"/>
</dbReference>
<evidence type="ECO:0000313" key="2">
    <source>
        <dbReference type="Proteomes" id="UP001153332"/>
    </source>
</evidence>
<name>A0ACC2JWD6_9PEZI</name>